<dbReference type="Proteomes" id="UP000051952">
    <property type="component" value="Unassembled WGS sequence"/>
</dbReference>
<reference evidence="7" key="1">
    <citation type="submission" date="2015-09" db="EMBL/GenBank/DDBJ databases">
        <authorList>
            <consortium name="Pathogen Informatics"/>
        </authorList>
    </citation>
    <scope>NUCLEOTIDE SEQUENCE [LARGE SCALE GENOMIC DNA]</scope>
    <source>
        <strain evidence="7">Lake Konstanz</strain>
    </source>
</reference>
<dbReference type="EMBL" id="CYKH01000545">
    <property type="protein sequence ID" value="CUG05713.1"/>
    <property type="molecule type" value="Genomic_DNA"/>
</dbReference>
<gene>
    <name evidence="6" type="ORF">BSAL_71260</name>
</gene>
<keyword evidence="7" id="KW-1185">Reference proteome</keyword>
<evidence type="ECO:0000256" key="4">
    <source>
        <dbReference type="ARBA" id="ARBA00023136"/>
    </source>
</evidence>
<evidence type="ECO:0000256" key="2">
    <source>
        <dbReference type="ARBA" id="ARBA00022692"/>
    </source>
</evidence>
<dbReference type="GO" id="GO:0016020">
    <property type="term" value="C:membrane"/>
    <property type="evidence" value="ECO:0007669"/>
    <property type="project" value="UniProtKB-SubCell"/>
</dbReference>
<evidence type="ECO:0000313" key="6">
    <source>
        <dbReference type="EMBL" id="CUG05713.1"/>
    </source>
</evidence>
<keyword evidence="3 5" id="KW-1133">Transmembrane helix</keyword>
<name>A0A0S4J227_BODSA</name>
<evidence type="ECO:0000256" key="3">
    <source>
        <dbReference type="ARBA" id="ARBA00022989"/>
    </source>
</evidence>
<dbReference type="Gene3D" id="2.60.220.50">
    <property type="match status" value="1"/>
</dbReference>
<dbReference type="Pfam" id="PF01825">
    <property type="entry name" value="GPS"/>
    <property type="match status" value="1"/>
</dbReference>
<dbReference type="AlphaFoldDB" id="A0A0S4J227"/>
<keyword evidence="4 5" id="KW-0472">Membrane</keyword>
<dbReference type="InterPro" id="IPR046338">
    <property type="entry name" value="GAIN_dom_sf"/>
</dbReference>
<evidence type="ECO:0000256" key="5">
    <source>
        <dbReference type="SAM" id="Phobius"/>
    </source>
</evidence>
<proteinExistence type="predicted"/>
<feature type="transmembrane region" description="Helical" evidence="5">
    <location>
        <begin position="50"/>
        <end position="70"/>
    </location>
</feature>
<accession>A0A0S4J227</accession>
<organism evidence="6 7">
    <name type="scientific">Bodo saltans</name>
    <name type="common">Flagellated protozoan</name>
    <dbReference type="NCBI Taxonomy" id="75058"/>
    <lineage>
        <taxon>Eukaryota</taxon>
        <taxon>Discoba</taxon>
        <taxon>Euglenozoa</taxon>
        <taxon>Kinetoplastea</taxon>
        <taxon>Metakinetoplastina</taxon>
        <taxon>Eubodonida</taxon>
        <taxon>Bodonidae</taxon>
        <taxon>Bodo</taxon>
    </lineage>
</organism>
<comment type="subcellular location">
    <subcellularLocation>
        <location evidence="1">Membrane</location>
    </subcellularLocation>
</comment>
<dbReference type="VEuPathDB" id="TriTrypDB:BSAL_71260"/>
<protein>
    <submittedName>
        <fullName evidence="6">Transmembrane protein, putative</fullName>
    </submittedName>
</protein>
<evidence type="ECO:0000256" key="1">
    <source>
        <dbReference type="ARBA" id="ARBA00004370"/>
    </source>
</evidence>
<evidence type="ECO:0000313" key="7">
    <source>
        <dbReference type="Proteomes" id="UP000051952"/>
    </source>
</evidence>
<keyword evidence="2 5" id="KW-0812">Transmembrane</keyword>
<sequence>MPTGTTGECRYYSESQNIWSTEGVETVITATAIECHTSHLTAFGAVGSSASVAVLSLLVVALAAFLQPILV</sequence>
<dbReference type="InterPro" id="IPR000203">
    <property type="entry name" value="GPS"/>
</dbReference>